<dbReference type="AlphaFoldDB" id="A0A918V3M7"/>
<feature type="transmembrane region" description="Helical" evidence="1">
    <location>
        <begin position="52"/>
        <end position="72"/>
    </location>
</feature>
<reference evidence="2" key="2">
    <citation type="submission" date="2020-09" db="EMBL/GenBank/DDBJ databases">
        <authorList>
            <person name="Sun Q."/>
            <person name="Ohkuma M."/>
        </authorList>
    </citation>
    <scope>NUCLEOTIDE SEQUENCE</scope>
    <source>
        <strain evidence="2">JCM 4988</strain>
    </source>
</reference>
<dbReference type="RefSeq" id="WP_190127054.1">
    <property type="nucleotide sequence ID" value="NZ_BMWG01000041.1"/>
</dbReference>
<keyword evidence="1" id="KW-1133">Transmembrane helix</keyword>
<feature type="transmembrane region" description="Helical" evidence="1">
    <location>
        <begin position="12"/>
        <end position="32"/>
    </location>
</feature>
<proteinExistence type="predicted"/>
<keyword evidence="3" id="KW-1185">Reference proteome</keyword>
<name>A0A918V3M7_9ACTN</name>
<feature type="transmembrane region" description="Helical" evidence="1">
    <location>
        <begin position="84"/>
        <end position="104"/>
    </location>
</feature>
<reference evidence="2" key="1">
    <citation type="journal article" date="2014" name="Int. J. Syst. Evol. Microbiol.">
        <title>Complete genome sequence of Corynebacterium casei LMG S-19264T (=DSM 44701T), isolated from a smear-ripened cheese.</title>
        <authorList>
            <consortium name="US DOE Joint Genome Institute (JGI-PGF)"/>
            <person name="Walter F."/>
            <person name="Albersmeier A."/>
            <person name="Kalinowski J."/>
            <person name="Ruckert C."/>
        </authorList>
    </citation>
    <scope>NUCLEOTIDE SEQUENCE</scope>
    <source>
        <strain evidence="2">JCM 4988</strain>
    </source>
</reference>
<dbReference type="Proteomes" id="UP000630936">
    <property type="component" value="Unassembled WGS sequence"/>
</dbReference>
<evidence type="ECO:0000313" key="3">
    <source>
        <dbReference type="Proteomes" id="UP000630936"/>
    </source>
</evidence>
<gene>
    <name evidence="2" type="ORF">GCM10010387_66680</name>
</gene>
<dbReference type="EMBL" id="BMWG01000041">
    <property type="protein sequence ID" value="GGZ64068.1"/>
    <property type="molecule type" value="Genomic_DNA"/>
</dbReference>
<keyword evidence="1" id="KW-0812">Transmembrane</keyword>
<sequence>MSDRGPLSRRVASALLIVQIVYLGLLGLAFSFVGADTAGIDHTHPDTAGRHLQLAGILATMLVMTGGVLLLGREKARARVPRTGRLALLGVLCLGELAVAGGFLHAITRESFGPDTVIGLLGIAAATLIALVCAGEFRTGRPSAAAAGQG</sequence>
<accession>A0A918V3M7</accession>
<keyword evidence="1" id="KW-0472">Membrane</keyword>
<evidence type="ECO:0000256" key="1">
    <source>
        <dbReference type="SAM" id="Phobius"/>
    </source>
</evidence>
<organism evidence="2 3">
    <name type="scientific">Streptomyces inusitatus</name>
    <dbReference type="NCBI Taxonomy" id="68221"/>
    <lineage>
        <taxon>Bacteria</taxon>
        <taxon>Bacillati</taxon>
        <taxon>Actinomycetota</taxon>
        <taxon>Actinomycetes</taxon>
        <taxon>Kitasatosporales</taxon>
        <taxon>Streptomycetaceae</taxon>
        <taxon>Streptomyces</taxon>
    </lineage>
</organism>
<evidence type="ECO:0000313" key="2">
    <source>
        <dbReference type="EMBL" id="GGZ64068.1"/>
    </source>
</evidence>
<comment type="caution">
    <text evidence="2">The sequence shown here is derived from an EMBL/GenBank/DDBJ whole genome shotgun (WGS) entry which is preliminary data.</text>
</comment>
<protein>
    <submittedName>
        <fullName evidence="2">Uncharacterized protein</fullName>
    </submittedName>
</protein>
<feature type="transmembrane region" description="Helical" evidence="1">
    <location>
        <begin position="116"/>
        <end position="134"/>
    </location>
</feature>